<evidence type="ECO:0000259" key="3">
    <source>
        <dbReference type="Pfam" id="PF03648"/>
    </source>
</evidence>
<feature type="domain" description="Gylcosyl hydrolase 115 C-terminal" evidence="4">
    <location>
        <begin position="781"/>
        <end position="951"/>
    </location>
</feature>
<dbReference type="InterPro" id="IPR029018">
    <property type="entry name" value="Hex-like_dom2"/>
</dbReference>
<dbReference type="GO" id="GO:0016787">
    <property type="term" value="F:hydrolase activity"/>
    <property type="evidence" value="ECO:0007669"/>
    <property type="project" value="UniProtKB-KW"/>
</dbReference>
<dbReference type="PANTHER" id="PTHR37842:SF2">
    <property type="entry name" value="GYLCOSYL HYDROLASE 115 C-TERMINAL DOMAIN-CONTAINING PROTEIN"/>
    <property type="match status" value="1"/>
</dbReference>
<dbReference type="PANTHER" id="PTHR37842">
    <property type="match status" value="1"/>
</dbReference>
<accession>A0ABY7AS17</accession>
<evidence type="ECO:0000256" key="1">
    <source>
        <dbReference type="ARBA" id="ARBA00022801"/>
    </source>
</evidence>
<gene>
    <name evidence="5" type="ORF">OLW01_14405</name>
</gene>
<feature type="chain" id="PRO_5045426190" evidence="2">
    <location>
        <begin position="24"/>
        <end position="955"/>
    </location>
</feature>
<evidence type="ECO:0000256" key="2">
    <source>
        <dbReference type="SAM" id="SignalP"/>
    </source>
</evidence>
<dbReference type="Gene3D" id="2.60.120.1620">
    <property type="match status" value="1"/>
</dbReference>
<dbReference type="InterPro" id="IPR042301">
    <property type="entry name" value="GH115_sf"/>
</dbReference>
<feature type="domain" description="Alpha glucuronidase N-terminal" evidence="3">
    <location>
        <begin position="48"/>
        <end position="157"/>
    </location>
</feature>
<dbReference type="RefSeq" id="WP_268076636.1">
    <property type="nucleotide sequence ID" value="NZ_CP109966.1"/>
</dbReference>
<dbReference type="Pfam" id="PF17829">
    <property type="entry name" value="GH115_C"/>
    <property type="match status" value="1"/>
</dbReference>
<dbReference type="Gene3D" id="1.20.58.2150">
    <property type="match status" value="1"/>
</dbReference>
<protein>
    <submittedName>
        <fullName evidence="5">Glycosyl hydrolase 115 family protein</fullName>
    </submittedName>
</protein>
<keyword evidence="5" id="KW-0614">Plasmid</keyword>
<evidence type="ECO:0000313" key="5">
    <source>
        <dbReference type="EMBL" id="WAJ71916.1"/>
    </source>
</evidence>
<dbReference type="SUPFAM" id="SSF55545">
    <property type="entry name" value="beta-N-acetylhexosaminidase-like domain"/>
    <property type="match status" value="1"/>
</dbReference>
<organism evidence="5 6">
    <name type="scientific">Catenovulum adriaticum</name>
    <dbReference type="NCBI Taxonomy" id="2984846"/>
    <lineage>
        <taxon>Bacteria</taxon>
        <taxon>Pseudomonadati</taxon>
        <taxon>Pseudomonadota</taxon>
        <taxon>Gammaproteobacteria</taxon>
        <taxon>Alteromonadales</taxon>
        <taxon>Alteromonadaceae</taxon>
        <taxon>Catenovulum</taxon>
    </lineage>
</organism>
<proteinExistence type="predicted"/>
<evidence type="ECO:0000259" key="4">
    <source>
        <dbReference type="Pfam" id="PF17829"/>
    </source>
</evidence>
<dbReference type="Pfam" id="PF03648">
    <property type="entry name" value="Glyco_hydro_67N"/>
    <property type="match status" value="1"/>
</dbReference>
<keyword evidence="6" id="KW-1185">Reference proteome</keyword>
<dbReference type="Proteomes" id="UP001163726">
    <property type="component" value="Plasmid pCadTS8_1"/>
</dbReference>
<dbReference type="InterPro" id="IPR005154">
    <property type="entry name" value="Glyco_hydro_67_aGlcAse_N"/>
</dbReference>
<evidence type="ECO:0000313" key="6">
    <source>
        <dbReference type="Proteomes" id="UP001163726"/>
    </source>
</evidence>
<reference evidence="5" key="1">
    <citation type="submission" date="2022-10" db="EMBL/GenBank/DDBJ databases">
        <title>Catenovulum adriacola sp. nov. isolated in the Harbour of Susak.</title>
        <authorList>
            <person name="Schoch T."/>
            <person name="Reich S.J."/>
            <person name="Stoeferle S."/>
            <person name="Flaiz M."/>
            <person name="Kazda M."/>
            <person name="Riedel C.U."/>
            <person name="Duerre P."/>
        </authorList>
    </citation>
    <scope>NUCLEOTIDE SEQUENCE</scope>
    <source>
        <strain evidence="5">TS8</strain>
        <plasmid evidence="5">pCadTS8_1</plasmid>
    </source>
</reference>
<dbReference type="InterPro" id="IPR031924">
    <property type="entry name" value="GH115"/>
</dbReference>
<dbReference type="Pfam" id="PF15979">
    <property type="entry name" value="Glyco_hydro_115"/>
    <property type="match status" value="1"/>
</dbReference>
<keyword evidence="1 5" id="KW-0378">Hydrolase</keyword>
<dbReference type="InterPro" id="IPR041437">
    <property type="entry name" value="GH115_C"/>
</dbReference>
<feature type="signal peptide" evidence="2">
    <location>
        <begin position="1"/>
        <end position="23"/>
    </location>
</feature>
<dbReference type="Gene3D" id="3.20.20.520">
    <property type="entry name" value="Glycosyl hydrolase family 115"/>
    <property type="match status" value="1"/>
</dbReference>
<dbReference type="Gene3D" id="3.30.379.10">
    <property type="entry name" value="Chitobiase/beta-hexosaminidase domain 2-like"/>
    <property type="match status" value="1"/>
</dbReference>
<geneLocation type="plasmid" evidence="5 6">
    <name>pCadTS8_1</name>
</geneLocation>
<keyword evidence="2" id="KW-0732">Signal</keyword>
<sequence length="955" mass="109025">MKLLKLKLFFTAFTMLLLNNAIASIGTPKHTYNYYVPSAVEIVGKETATIYVDKNAEKGVLRAVQDLRRDIKAVTGKRLEIVHEITDISGQAIIIGNIATDPVLSELQTGNKADFSAIKGQWDSFTLQTVNIPQADISKALVIAGSNKRGVIYGIYDVSLQAGVSPWYYWADVPIKQSKTLYSKIDKPIVEIPKVKYRGIFLNDEAPALSNWTQKNHGGYNHKFYVKVFELLLRLKGNYLWPAMWNNAFADDDAQNMILADEYGIVMGTSHHEPMMRADKEWDRDGEGEWRYSTNAENLKDFWVRGVKRNAPYESLYTMGMRGREDKAMEEGENIALLERIVADQRKILQNHITDRELDEIPQVWCLYKEVQAYYEKGMRVPDDITLLWADDNWGNIRRLPTQDEQSRAGGAGVYYHFDYVGGPRSYRWINTVPITKIWEQMHQAYAYNANKIWITNVGDLKPMEFPIEFFLSMAWDPEDFNRSNLSEYGIAWAEREFGAKYASQINSLIEGYTRHNGRRKPELMSPDTYNLMHYNEANRVEQELTEMVTMAERIYQEIEQSKKDAFFQLVLHPVKASANLTKLYIATAKNRLYAAQGRSYTDEYRLLAKKLFKLDADLKQQYDQLNGGKWQHFMDQAYIGYESWNAPPVNTMPVLHEYQPHEGAEMGLQVEGEPTAFPAKSWFSLKFDSLGQQERTIEIFNRGSKAFSFKVNTSDDWLKISEMSGKVLNLKELKIAIDWSKLKAGNHKGNVQIRGTSYQRANISVEVTKIEEHIKNTAKGFVESDGYISINAANFSHNQGARGHRWQVIEGLGRTRDSSTIAVFPKTYVSFEVDEPHPVVEYNVSFTSSGTFPIEVYTLPTLKMFPNKKMRLGISLNDQPIQVIDLSLKAKGNVWADAVRNSVNKAISQLKVKTPGNYKLKLHMFDPGLGIEKIQIDTGGLKPSYLGPPQSVKL</sequence>
<dbReference type="EMBL" id="CP109966">
    <property type="protein sequence ID" value="WAJ71916.1"/>
    <property type="molecule type" value="Genomic_DNA"/>
</dbReference>
<name>A0ABY7AS17_9ALTE</name>